<dbReference type="EMBL" id="AMEZ01000093">
    <property type="protein sequence ID" value="EKY23858.1"/>
    <property type="molecule type" value="Genomic_DNA"/>
</dbReference>
<dbReference type="PATRIC" id="fig|545697.3.peg.2823"/>
<dbReference type="AlphaFoldDB" id="L1Q7D9"/>
<dbReference type="Proteomes" id="UP000010420">
    <property type="component" value="Unassembled WGS sequence"/>
</dbReference>
<accession>L1Q7D9</accession>
<protein>
    <submittedName>
        <fullName evidence="2">Uncharacterized protein</fullName>
    </submittedName>
</protein>
<dbReference type="HOGENOM" id="CLU_169506_1_0_9"/>
<organism evidence="2 3">
    <name type="scientific">Clostridium celatum DSM 1785</name>
    <dbReference type="NCBI Taxonomy" id="545697"/>
    <lineage>
        <taxon>Bacteria</taxon>
        <taxon>Bacillati</taxon>
        <taxon>Bacillota</taxon>
        <taxon>Clostridia</taxon>
        <taxon>Eubacteriales</taxon>
        <taxon>Clostridiaceae</taxon>
        <taxon>Clostridium</taxon>
    </lineage>
</organism>
<evidence type="ECO:0000313" key="2">
    <source>
        <dbReference type="EMBL" id="EKY23858.1"/>
    </source>
</evidence>
<dbReference type="RefSeq" id="WP_005215122.1">
    <property type="nucleotide sequence ID" value="NZ_KB291681.1"/>
</dbReference>
<proteinExistence type="predicted"/>
<keyword evidence="3" id="KW-1185">Reference proteome</keyword>
<name>L1Q7D9_9CLOT</name>
<dbReference type="eggNOG" id="ENOG50335RG">
    <property type="taxonomic scope" value="Bacteria"/>
</dbReference>
<evidence type="ECO:0000256" key="1">
    <source>
        <dbReference type="SAM" id="Phobius"/>
    </source>
</evidence>
<gene>
    <name evidence="2" type="ORF">HMPREF0216_02871</name>
</gene>
<keyword evidence="1" id="KW-0472">Membrane</keyword>
<keyword evidence="1" id="KW-1133">Transmembrane helix</keyword>
<dbReference type="STRING" id="545697.HMPREF0216_02871"/>
<feature type="transmembrane region" description="Helical" evidence="1">
    <location>
        <begin position="6"/>
        <end position="22"/>
    </location>
</feature>
<comment type="caution">
    <text evidence="2">The sequence shown here is derived from an EMBL/GenBank/DDBJ whole genome shotgun (WGS) entry which is preliminary data.</text>
</comment>
<sequence>METISIALICSIIGAGISYFTFQRNRTNDIRADTREEADTRAKLDYIATAVDEIRLDNKARDREVTELKERVIRNEESVKSAHKRIDGLEEERGAC</sequence>
<evidence type="ECO:0000313" key="3">
    <source>
        <dbReference type="Proteomes" id="UP000010420"/>
    </source>
</evidence>
<dbReference type="OrthoDB" id="2087365at2"/>
<keyword evidence="1" id="KW-0812">Transmembrane</keyword>
<reference evidence="2 3" key="1">
    <citation type="submission" date="2012-05" db="EMBL/GenBank/DDBJ databases">
        <authorList>
            <person name="Weinstock G."/>
            <person name="Sodergren E."/>
            <person name="Lobos E.A."/>
            <person name="Fulton L."/>
            <person name="Fulton R."/>
            <person name="Courtney L."/>
            <person name="Fronick C."/>
            <person name="O'Laughlin M."/>
            <person name="Godfrey J."/>
            <person name="Wilson R.M."/>
            <person name="Miner T."/>
            <person name="Farmer C."/>
            <person name="Delehaunty K."/>
            <person name="Cordes M."/>
            <person name="Minx P."/>
            <person name="Tomlinson C."/>
            <person name="Chen J."/>
            <person name="Wollam A."/>
            <person name="Pepin K.H."/>
            <person name="Bhonagiri V."/>
            <person name="Zhang X."/>
            <person name="Suruliraj S."/>
            <person name="Warren W."/>
            <person name="Mitreva M."/>
            <person name="Mardis E.R."/>
            <person name="Wilson R.K."/>
        </authorList>
    </citation>
    <scope>NUCLEOTIDE SEQUENCE [LARGE SCALE GENOMIC DNA]</scope>
    <source>
        <strain evidence="2 3">DSM 1785</strain>
    </source>
</reference>